<evidence type="ECO:0000313" key="1">
    <source>
        <dbReference type="EMBL" id="KAF2820837.1"/>
    </source>
</evidence>
<dbReference type="OrthoDB" id="1844152at2759"/>
<dbReference type="AlphaFoldDB" id="A0A6A6ZKS7"/>
<feature type="non-terminal residue" evidence="1">
    <location>
        <position position="57"/>
    </location>
</feature>
<reference evidence="1" key="1">
    <citation type="journal article" date="2020" name="Stud. Mycol.">
        <title>101 Dothideomycetes genomes: a test case for predicting lifestyles and emergence of pathogens.</title>
        <authorList>
            <person name="Haridas S."/>
            <person name="Albert R."/>
            <person name="Binder M."/>
            <person name="Bloem J."/>
            <person name="Labutti K."/>
            <person name="Salamov A."/>
            <person name="Andreopoulos B."/>
            <person name="Baker S."/>
            <person name="Barry K."/>
            <person name="Bills G."/>
            <person name="Bluhm B."/>
            <person name="Cannon C."/>
            <person name="Castanera R."/>
            <person name="Culley D."/>
            <person name="Daum C."/>
            <person name="Ezra D."/>
            <person name="Gonzalez J."/>
            <person name="Henrissat B."/>
            <person name="Kuo A."/>
            <person name="Liang C."/>
            <person name="Lipzen A."/>
            <person name="Lutzoni F."/>
            <person name="Magnuson J."/>
            <person name="Mondo S."/>
            <person name="Nolan M."/>
            <person name="Ohm R."/>
            <person name="Pangilinan J."/>
            <person name="Park H.-J."/>
            <person name="Ramirez L."/>
            <person name="Alfaro M."/>
            <person name="Sun H."/>
            <person name="Tritt A."/>
            <person name="Yoshinaga Y."/>
            <person name="Zwiers L.-H."/>
            <person name="Turgeon B."/>
            <person name="Goodwin S."/>
            <person name="Spatafora J."/>
            <person name="Crous P."/>
            <person name="Grigoriev I."/>
        </authorList>
    </citation>
    <scope>NUCLEOTIDE SEQUENCE</scope>
    <source>
        <strain evidence="1">CBS 113818</strain>
    </source>
</reference>
<feature type="non-terminal residue" evidence="1">
    <location>
        <position position="1"/>
    </location>
</feature>
<accession>A0A6A6ZKS7</accession>
<dbReference type="Proteomes" id="UP000799424">
    <property type="component" value="Unassembled WGS sequence"/>
</dbReference>
<sequence length="57" mass="6155">EILAGLEEECKRVSAKFGGLSSSASRDALKGIDSTIRESIRVSDVMVTNIFREIIVG</sequence>
<proteinExistence type="predicted"/>
<protein>
    <submittedName>
        <fullName evidence="1">Uncharacterized protein</fullName>
    </submittedName>
</protein>
<name>A0A6A6ZKS7_9PLEO</name>
<dbReference type="EMBL" id="MU006239">
    <property type="protein sequence ID" value="KAF2820837.1"/>
    <property type="molecule type" value="Genomic_DNA"/>
</dbReference>
<gene>
    <name evidence="1" type="ORF">CC86DRAFT_246864</name>
</gene>
<evidence type="ECO:0000313" key="2">
    <source>
        <dbReference type="Proteomes" id="UP000799424"/>
    </source>
</evidence>
<organism evidence="1 2">
    <name type="scientific">Ophiobolus disseminans</name>
    <dbReference type="NCBI Taxonomy" id="1469910"/>
    <lineage>
        <taxon>Eukaryota</taxon>
        <taxon>Fungi</taxon>
        <taxon>Dikarya</taxon>
        <taxon>Ascomycota</taxon>
        <taxon>Pezizomycotina</taxon>
        <taxon>Dothideomycetes</taxon>
        <taxon>Pleosporomycetidae</taxon>
        <taxon>Pleosporales</taxon>
        <taxon>Pleosporineae</taxon>
        <taxon>Phaeosphaeriaceae</taxon>
        <taxon>Ophiobolus</taxon>
    </lineage>
</organism>
<keyword evidence="2" id="KW-1185">Reference proteome</keyword>